<feature type="domain" description="CYTH" evidence="1">
    <location>
        <begin position="5"/>
        <end position="193"/>
    </location>
</feature>
<dbReference type="PROSITE" id="PS51707">
    <property type="entry name" value="CYTH"/>
    <property type="match status" value="1"/>
</dbReference>
<gene>
    <name evidence="2" type="ORF">B0H99_11938</name>
</gene>
<dbReference type="InterPro" id="IPR033469">
    <property type="entry name" value="CYTH-like_dom_sf"/>
</dbReference>
<dbReference type="Gene3D" id="2.40.320.10">
    <property type="entry name" value="Hypothetical Protein Pfu-838710-001"/>
    <property type="match status" value="1"/>
</dbReference>
<dbReference type="SUPFAM" id="SSF55154">
    <property type="entry name" value="CYTH-like phosphatases"/>
    <property type="match status" value="1"/>
</dbReference>
<organism evidence="2 3">
    <name type="scientific">Planomicrobium soli</name>
    <dbReference type="NCBI Taxonomy" id="1176648"/>
    <lineage>
        <taxon>Bacteria</taxon>
        <taxon>Bacillati</taxon>
        <taxon>Bacillota</taxon>
        <taxon>Bacilli</taxon>
        <taxon>Bacillales</taxon>
        <taxon>Caryophanaceae</taxon>
        <taxon>Planomicrobium</taxon>
    </lineage>
</organism>
<evidence type="ECO:0000313" key="2">
    <source>
        <dbReference type="EMBL" id="PSL26502.1"/>
    </source>
</evidence>
<dbReference type="Proteomes" id="UP000242682">
    <property type="component" value="Unassembled WGS sequence"/>
</dbReference>
<dbReference type="InterPro" id="IPR023577">
    <property type="entry name" value="CYTH_domain"/>
</dbReference>
<accession>A0A2P8FXR1</accession>
<proteinExistence type="predicted"/>
<dbReference type="EMBL" id="PYAT01000019">
    <property type="protein sequence ID" value="PSL26502.1"/>
    <property type="molecule type" value="Genomic_DNA"/>
</dbReference>
<dbReference type="Pfam" id="PF01928">
    <property type="entry name" value="CYTH"/>
    <property type="match status" value="1"/>
</dbReference>
<reference evidence="2 3" key="1">
    <citation type="submission" date="2018-03" db="EMBL/GenBank/DDBJ databases">
        <title>Genomic Encyclopedia of Type Strains, Phase III (KMG-III): the genomes of soil and plant-associated and newly described type strains.</title>
        <authorList>
            <person name="Whitman W."/>
        </authorList>
    </citation>
    <scope>NUCLEOTIDE SEQUENCE [LARGE SCALE GENOMIC DNA]</scope>
    <source>
        <strain evidence="2 3">CGMCC 1.12259</strain>
    </source>
</reference>
<evidence type="ECO:0000313" key="3">
    <source>
        <dbReference type="Proteomes" id="UP000242682"/>
    </source>
</evidence>
<dbReference type="SMART" id="SM01118">
    <property type="entry name" value="CYTH"/>
    <property type="match status" value="1"/>
</dbReference>
<sequence>MMTKELEIEFKNMLTQEKYKELLSAFKFQPSDAKVQENQYFDTPDFKLKDKRCALRIRKKADGFECTLKLPAPEGNIEITDQLAQGEAENIEQAVSFDAKEVLQALNEEKIDWKALRPIGTLITHRIEFEYKGGLLVLDHSFYSGREDYEVEYEVTDAAAGQQIFNRFLAEHAIPVHPAEKKIVRFMKAAISMP</sequence>
<dbReference type="CDD" id="cd07762">
    <property type="entry name" value="CYTH-like_Pase_1"/>
    <property type="match status" value="1"/>
</dbReference>
<evidence type="ECO:0000259" key="1">
    <source>
        <dbReference type="PROSITE" id="PS51707"/>
    </source>
</evidence>
<dbReference type="AlphaFoldDB" id="A0A2P8FXR1"/>
<comment type="caution">
    <text evidence="2">The sequence shown here is derived from an EMBL/GenBank/DDBJ whole genome shotgun (WGS) entry which is preliminary data.</text>
</comment>
<keyword evidence="3" id="KW-1185">Reference proteome</keyword>
<protein>
    <submittedName>
        <fullName evidence="2">Uncharacterized protein YjbK</fullName>
    </submittedName>
</protein>
<dbReference type="PIRSF" id="PIRSF012526">
    <property type="entry name" value="CYTH_UCP012526"/>
    <property type="match status" value="1"/>
</dbReference>
<name>A0A2P8FXR1_9BACL</name>
<dbReference type="InterPro" id="IPR009195">
    <property type="entry name" value="Uncharacterised_YjbK"/>
</dbReference>